<sequence length="376" mass="41879">MADASPHLYIAQGLAQGHAAEVVSRASIVRSRLLANGVPPILSLRHLAQLTGVSYGYLREIVGRVRDPYLDINRRKRDGGIREISSPEPVLMDVQRWLLHNVFSSVPMHPASFAYQRDRSIVQCAEQHVGARWLVKLDLHDFFGSIQEKRIFDLLLRLGYSKLVSLEIARICTRLRGPRYEGYQNFWAYNAIPSYVVGSQGVLPQGAPTSGALANTVASNLDAKLHDLAASRGLGYTRYSDDLTFSAGPDYDRKQATALIAQVRNIVRDQHFVLHEKKTHVVPPGARTVVLGLLVDSQGVRLLPEYKRRLQVHVRGVGKFGLVEHASHRGFESVLSFVNHVDGLIAFAAGVEREYAQHARRAWNDALARSGYPLEV</sequence>
<keyword evidence="6 11" id="KW-0695">RNA-directed DNA polymerase</keyword>
<dbReference type="CDD" id="cd03487">
    <property type="entry name" value="RT_Bac_retron_II"/>
    <property type="match status" value="1"/>
</dbReference>
<evidence type="ECO:0000256" key="6">
    <source>
        <dbReference type="ARBA" id="ARBA00022918"/>
    </source>
</evidence>
<dbReference type="PRINTS" id="PR00866">
    <property type="entry name" value="RNADNAPOLMS"/>
</dbReference>
<dbReference type="GO" id="GO:0003964">
    <property type="term" value="F:RNA-directed DNA polymerase activity"/>
    <property type="evidence" value="ECO:0007669"/>
    <property type="project" value="UniProtKB-KW"/>
</dbReference>
<dbReference type="EMBL" id="JYIY01000074">
    <property type="protein sequence ID" value="KJL36454.1"/>
    <property type="molecule type" value="Genomic_DNA"/>
</dbReference>
<dbReference type="SUPFAM" id="SSF56672">
    <property type="entry name" value="DNA/RNA polymerases"/>
    <property type="match status" value="1"/>
</dbReference>
<dbReference type="AlphaFoldDB" id="A0A0F0LUR5"/>
<dbReference type="EC" id="2.7.7.49" evidence="1"/>
<evidence type="ECO:0000313" key="11">
    <source>
        <dbReference type="EMBL" id="KJL36454.1"/>
    </source>
</evidence>
<dbReference type="InterPro" id="IPR000123">
    <property type="entry name" value="Reverse_transcriptase_msDNA"/>
</dbReference>
<accession>A0A0F0LUR5</accession>
<keyword evidence="4" id="KW-0479">Metal-binding</keyword>
<dbReference type="Proteomes" id="UP000033451">
    <property type="component" value="Unassembled WGS sequence"/>
</dbReference>
<keyword evidence="12" id="KW-1185">Reference proteome</keyword>
<gene>
    <name evidence="11" type="ORF">RR49_01790</name>
</gene>
<protein>
    <recommendedName>
        <fullName evidence="1">RNA-directed DNA polymerase</fullName>
        <ecNumber evidence="1">2.7.7.49</ecNumber>
    </recommendedName>
</protein>
<dbReference type="InterPro" id="IPR051083">
    <property type="entry name" value="GrpII_Intron_Splice-Mob/Def"/>
</dbReference>
<dbReference type="RefSeq" id="WP_048809063.1">
    <property type="nucleotide sequence ID" value="NZ_JYIY01000074.1"/>
</dbReference>
<evidence type="ECO:0000256" key="4">
    <source>
        <dbReference type="ARBA" id="ARBA00022723"/>
    </source>
</evidence>
<evidence type="ECO:0000256" key="9">
    <source>
        <dbReference type="ARBA" id="ARBA00048173"/>
    </source>
</evidence>
<dbReference type="GO" id="GO:0003723">
    <property type="term" value="F:RNA binding"/>
    <property type="evidence" value="ECO:0007669"/>
    <property type="project" value="InterPro"/>
</dbReference>
<keyword evidence="5" id="KW-0460">Magnesium</keyword>
<comment type="catalytic activity">
    <reaction evidence="9">
        <text>DNA(n) + a 2'-deoxyribonucleoside 5'-triphosphate = DNA(n+1) + diphosphate</text>
        <dbReference type="Rhea" id="RHEA:22508"/>
        <dbReference type="Rhea" id="RHEA-COMP:17339"/>
        <dbReference type="Rhea" id="RHEA-COMP:17340"/>
        <dbReference type="ChEBI" id="CHEBI:33019"/>
        <dbReference type="ChEBI" id="CHEBI:61560"/>
        <dbReference type="ChEBI" id="CHEBI:173112"/>
        <dbReference type="EC" id="2.7.7.49"/>
    </reaction>
</comment>
<dbReference type="InterPro" id="IPR043502">
    <property type="entry name" value="DNA/RNA_pol_sf"/>
</dbReference>
<evidence type="ECO:0000256" key="5">
    <source>
        <dbReference type="ARBA" id="ARBA00022842"/>
    </source>
</evidence>
<dbReference type="GO" id="GO:0051607">
    <property type="term" value="P:defense response to virus"/>
    <property type="evidence" value="ECO:0007669"/>
    <property type="project" value="UniProtKB-KW"/>
</dbReference>
<name>A0A0F0LUR5_9MICO</name>
<dbReference type="Pfam" id="PF00078">
    <property type="entry name" value="RVT_1"/>
    <property type="match status" value="1"/>
</dbReference>
<dbReference type="InterPro" id="IPR000477">
    <property type="entry name" value="RT_dom"/>
</dbReference>
<comment type="caution">
    <text evidence="11">The sequence shown here is derived from an EMBL/GenBank/DDBJ whole genome shotgun (WGS) entry which is preliminary data.</text>
</comment>
<keyword evidence="2" id="KW-0808">Transferase</keyword>
<evidence type="ECO:0000256" key="7">
    <source>
        <dbReference type="ARBA" id="ARBA00023118"/>
    </source>
</evidence>
<keyword evidence="7" id="KW-0051">Antiviral defense</keyword>
<evidence type="ECO:0000256" key="1">
    <source>
        <dbReference type="ARBA" id="ARBA00012493"/>
    </source>
</evidence>
<organism evidence="11 12">
    <name type="scientific">Microbacterium ginsengisoli</name>
    <dbReference type="NCBI Taxonomy" id="400772"/>
    <lineage>
        <taxon>Bacteria</taxon>
        <taxon>Bacillati</taxon>
        <taxon>Actinomycetota</taxon>
        <taxon>Actinomycetes</taxon>
        <taxon>Micrococcales</taxon>
        <taxon>Microbacteriaceae</taxon>
        <taxon>Microbacterium</taxon>
    </lineage>
</organism>
<evidence type="ECO:0000259" key="10">
    <source>
        <dbReference type="PROSITE" id="PS50878"/>
    </source>
</evidence>
<dbReference type="GO" id="GO:0046872">
    <property type="term" value="F:metal ion binding"/>
    <property type="evidence" value="ECO:0007669"/>
    <property type="project" value="UniProtKB-KW"/>
</dbReference>
<dbReference type="PANTHER" id="PTHR34047">
    <property type="entry name" value="NUCLEAR INTRON MATURASE 1, MITOCHONDRIAL-RELATED"/>
    <property type="match status" value="1"/>
</dbReference>
<dbReference type="OrthoDB" id="1550386at2"/>
<comment type="similarity">
    <text evidence="8">Belongs to the bacterial reverse transcriptase family.</text>
</comment>
<dbReference type="STRING" id="400772.RR49_01790"/>
<evidence type="ECO:0000256" key="2">
    <source>
        <dbReference type="ARBA" id="ARBA00022679"/>
    </source>
</evidence>
<reference evidence="11 12" key="1">
    <citation type="submission" date="2015-02" db="EMBL/GenBank/DDBJ databases">
        <title>Draft genome sequences of ten Microbacterium spp. with emphasis on heavy metal contaminated environments.</title>
        <authorList>
            <person name="Corretto E."/>
        </authorList>
    </citation>
    <scope>NUCLEOTIDE SEQUENCE [LARGE SCALE GENOMIC DNA]</scope>
    <source>
        <strain evidence="11 12">DSM 18659</strain>
    </source>
</reference>
<proteinExistence type="inferred from homology"/>
<dbReference type="PROSITE" id="PS50878">
    <property type="entry name" value="RT_POL"/>
    <property type="match status" value="1"/>
</dbReference>
<evidence type="ECO:0000256" key="3">
    <source>
        <dbReference type="ARBA" id="ARBA00022695"/>
    </source>
</evidence>
<keyword evidence="3" id="KW-0548">Nucleotidyltransferase</keyword>
<evidence type="ECO:0000313" key="12">
    <source>
        <dbReference type="Proteomes" id="UP000033451"/>
    </source>
</evidence>
<evidence type="ECO:0000256" key="8">
    <source>
        <dbReference type="ARBA" id="ARBA00034120"/>
    </source>
</evidence>
<feature type="domain" description="Reverse transcriptase" evidence="10">
    <location>
        <begin position="1"/>
        <end position="295"/>
    </location>
</feature>
<dbReference type="PATRIC" id="fig|400772.4.peg.1809"/>
<dbReference type="PANTHER" id="PTHR34047:SF7">
    <property type="entry name" value="RNA-DIRECTED DNA POLYMERASE"/>
    <property type="match status" value="1"/>
</dbReference>